<evidence type="ECO:0000256" key="1">
    <source>
        <dbReference type="ARBA" id="ARBA00022603"/>
    </source>
</evidence>
<dbReference type="InterPro" id="IPR025714">
    <property type="entry name" value="Methyltranfer_dom"/>
</dbReference>
<keyword evidence="4" id="KW-1133">Transmembrane helix</keyword>
<comment type="caution">
    <text evidence="6">The sequence shown here is derived from an EMBL/GenBank/DDBJ whole genome shotgun (WGS) entry which is preliminary data.</text>
</comment>
<dbReference type="InterPro" id="IPR026170">
    <property type="entry name" value="FAM173A/B"/>
</dbReference>
<evidence type="ECO:0000313" key="7">
    <source>
        <dbReference type="Proteomes" id="UP000590542"/>
    </source>
</evidence>
<feature type="transmembrane region" description="Helical" evidence="4">
    <location>
        <begin position="6"/>
        <end position="26"/>
    </location>
</feature>
<feature type="domain" description="Methyltransferase" evidence="5">
    <location>
        <begin position="51"/>
        <end position="116"/>
    </location>
</feature>
<dbReference type="PANTHER" id="PTHR13610:SF11">
    <property type="entry name" value="METHYLTRANSFERASE DOMAIN-CONTAINING PROTEIN"/>
    <property type="match status" value="1"/>
</dbReference>
<dbReference type="Pfam" id="PF13847">
    <property type="entry name" value="Methyltransf_31"/>
    <property type="match status" value="1"/>
</dbReference>
<organism evidence="6 7">
    <name type="scientific">candidate division WWE3 bacterium</name>
    <dbReference type="NCBI Taxonomy" id="2053526"/>
    <lineage>
        <taxon>Bacteria</taxon>
        <taxon>Katanobacteria</taxon>
    </lineage>
</organism>
<dbReference type="AlphaFoldDB" id="A0A7X9HSE5"/>
<keyword evidence="1 6" id="KW-0489">Methyltransferase</keyword>
<keyword evidence="4" id="KW-0472">Membrane</keyword>
<gene>
    <name evidence="6" type="ORF">GYA37_00190</name>
</gene>
<evidence type="ECO:0000259" key="5">
    <source>
        <dbReference type="Pfam" id="PF13847"/>
    </source>
</evidence>
<evidence type="ECO:0000313" key="6">
    <source>
        <dbReference type="EMBL" id="NMB91252.1"/>
    </source>
</evidence>
<keyword evidence="3" id="KW-0949">S-adenosyl-L-methionine</keyword>
<protein>
    <submittedName>
        <fullName evidence="6">Methyltransferase domain-containing protein</fullName>
    </submittedName>
</protein>
<name>A0A7X9HSE5_UNCKA</name>
<keyword evidence="2 6" id="KW-0808">Transferase</keyword>
<dbReference type="GO" id="GO:0016279">
    <property type="term" value="F:protein-lysine N-methyltransferase activity"/>
    <property type="evidence" value="ECO:0007669"/>
    <property type="project" value="InterPro"/>
</dbReference>
<keyword evidence="4" id="KW-0812">Transmembrane</keyword>
<evidence type="ECO:0000256" key="3">
    <source>
        <dbReference type="ARBA" id="ARBA00022691"/>
    </source>
</evidence>
<dbReference type="EMBL" id="JAAZNV010000005">
    <property type="protein sequence ID" value="NMB91252.1"/>
    <property type="molecule type" value="Genomic_DNA"/>
</dbReference>
<dbReference type="SUPFAM" id="SSF53335">
    <property type="entry name" value="S-adenosyl-L-methionine-dependent methyltransferases"/>
    <property type="match status" value="1"/>
</dbReference>
<dbReference type="PANTHER" id="PTHR13610">
    <property type="entry name" value="METHYLTRANSFERASE DOMAIN-CONTAINING PROTEIN"/>
    <property type="match status" value="1"/>
</dbReference>
<dbReference type="Gene3D" id="3.40.50.150">
    <property type="entry name" value="Vaccinia Virus protein VP39"/>
    <property type="match status" value="1"/>
</dbReference>
<dbReference type="Proteomes" id="UP000590542">
    <property type="component" value="Unassembled WGS sequence"/>
</dbReference>
<sequence length="180" mass="20801">MLTAFLYLISIVLCFIPIVFILDVMLSGKSPLVTTPTHARQYLKDNLNLNENSIFYDLGCGTSSLLIKLSSSFPRSKIVGVDNSPFSYLISKIRILLNRSRNISIEYKDFFNVNLSQATHIYLWIYVKDMDKLLDKFKSELNTGTLVYSLDFPFSYKEPVERINLGETHKFGHTLYIYKF</sequence>
<evidence type="ECO:0000256" key="4">
    <source>
        <dbReference type="SAM" id="Phobius"/>
    </source>
</evidence>
<proteinExistence type="predicted"/>
<evidence type="ECO:0000256" key="2">
    <source>
        <dbReference type="ARBA" id="ARBA00022679"/>
    </source>
</evidence>
<reference evidence="6 7" key="1">
    <citation type="journal article" date="2020" name="Biotechnol. Biofuels">
        <title>New insights from the biogas microbiome by comprehensive genome-resolved metagenomics of nearly 1600 species originating from multiple anaerobic digesters.</title>
        <authorList>
            <person name="Campanaro S."/>
            <person name="Treu L."/>
            <person name="Rodriguez-R L.M."/>
            <person name="Kovalovszki A."/>
            <person name="Ziels R.M."/>
            <person name="Maus I."/>
            <person name="Zhu X."/>
            <person name="Kougias P.G."/>
            <person name="Basile A."/>
            <person name="Luo G."/>
            <person name="Schluter A."/>
            <person name="Konstantinidis K.T."/>
            <person name="Angelidaki I."/>
        </authorList>
    </citation>
    <scope>NUCLEOTIDE SEQUENCE [LARGE SCALE GENOMIC DNA]</scope>
    <source>
        <strain evidence="6">AS27yjCOA_202</strain>
    </source>
</reference>
<accession>A0A7X9HSE5</accession>
<dbReference type="InterPro" id="IPR029063">
    <property type="entry name" value="SAM-dependent_MTases_sf"/>
</dbReference>
<dbReference type="GO" id="GO:0032259">
    <property type="term" value="P:methylation"/>
    <property type="evidence" value="ECO:0007669"/>
    <property type="project" value="UniProtKB-KW"/>
</dbReference>